<dbReference type="AlphaFoldDB" id="A0A4Y7LV23"/>
<dbReference type="GO" id="GO:0005737">
    <property type="term" value="C:cytoplasm"/>
    <property type="evidence" value="ECO:0007669"/>
    <property type="project" value="UniProtKB-SubCell"/>
</dbReference>
<dbReference type="PROSITE" id="PS00028">
    <property type="entry name" value="ZINC_FINGER_C2H2_1"/>
    <property type="match status" value="1"/>
</dbReference>
<comment type="similarity">
    <text evidence="11">Belongs to the ZNF598/HEL2 family.</text>
</comment>
<evidence type="ECO:0000259" key="14">
    <source>
        <dbReference type="PROSITE" id="PS50089"/>
    </source>
</evidence>
<dbReference type="InterPro" id="IPR044288">
    <property type="entry name" value="ZNF598/HEL2"/>
</dbReference>
<dbReference type="InterPro" id="IPR013087">
    <property type="entry name" value="Znf_C2H2_type"/>
</dbReference>
<evidence type="ECO:0000256" key="5">
    <source>
        <dbReference type="ARBA" id="ARBA00022490"/>
    </source>
</evidence>
<feature type="compositionally biased region" description="Basic and acidic residues" evidence="13">
    <location>
        <begin position="301"/>
        <end position="311"/>
    </location>
</feature>
<dbReference type="PANTHER" id="PTHR22938">
    <property type="entry name" value="ZINC FINGER PROTEIN 598"/>
    <property type="match status" value="1"/>
</dbReference>
<evidence type="ECO:0000256" key="2">
    <source>
        <dbReference type="ARBA" id="ARBA00004496"/>
    </source>
</evidence>
<dbReference type="GO" id="GO:0061630">
    <property type="term" value="F:ubiquitin protein ligase activity"/>
    <property type="evidence" value="ECO:0007669"/>
    <property type="project" value="UniProtKB-EC"/>
</dbReference>
<evidence type="ECO:0000256" key="7">
    <source>
        <dbReference type="ARBA" id="ARBA00022679"/>
    </source>
</evidence>
<dbReference type="Pfam" id="PF25447">
    <property type="entry name" value="RING_ZNF598"/>
    <property type="match status" value="1"/>
</dbReference>
<dbReference type="EC" id="2.3.2.27" evidence="4"/>
<evidence type="ECO:0000256" key="11">
    <source>
        <dbReference type="ARBA" id="ARBA00035113"/>
    </source>
</evidence>
<evidence type="ECO:0000256" key="12">
    <source>
        <dbReference type="PROSITE-ProRule" id="PRU00175"/>
    </source>
</evidence>
<dbReference type="CDD" id="cd16615">
    <property type="entry name" value="RING-HC_ZNF598"/>
    <property type="match status" value="1"/>
</dbReference>
<evidence type="ECO:0000256" key="1">
    <source>
        <dbReference type="ARBA" id="ARBA00000900"/>
    </source>
</evidence>
<name>A0A4Y7LV23_9CRUS</name>
<dbReference type="InterPro" id="IPR041888">
    <property type="entry name" value="RING-HC_ZNF598/HEL2"/>
</dbReference>
<evidence type="ECO:0000313" key="15">
    <source>
        <dbReference type="EMBL" id="SVE73398.1"/>
    </source>
</evidence>
<dbReference type="InterPro" id="IPR056437">
    <property type="entry name" value="Znf-C2H2_ZNF598/HEL2"/>
</dbReference>
<comment type="pathway">
    <text evidence="3">Protein modification; protein ubiquitination.</text>
</comment>
<feature type="region of interest" description="Disordered" evidence="13">
    <location>
        <begin position="388"/>
        <end position="428"/>
    </location>
</feature>
<evidence type="ECO:0000256" key="10">
    <source>
        <dbReference type="ARBA" id="ARBA00022833"/>
    </source>
</evidence>
<gene>
    <name evidence="15" type="primary">EOG090X01BP</name>
</gene>
<dbReference type="PROSITE" id="PS50089">
    <property type="entry name" value="ZF_RING_2"/>
    <property type="match status" value="1"/>
</dbReference>
<evidence type="ECO:0000256" key="8">
    <source>
        <dbReference type="ARBA" id="ARBA00022723"/>
    </source>
</evidence>
<comment type="subcellular location">
    <subcellularLocation>
        <location evidence="2">Cytoplasm</location>
    </subcellularLocation>
</comment>
<evidence type="ECO:0000256" key="9">
    <source>
        <dbReference type="ARBA" id="ARBA00022771"/>
    </source>
</evidence>
<dbReference type="InterPro" id="IPR013083">
    <property type="entry name" value="Znf_RING/FYVE/PHD"/>
</dbReference>
<dbReference type="SUPFAM" id="SSF57850">
    <property type="entry name" value="RING/U-box"/>
    <property type="match status" value="1"/>
</dbReference>
<reference evidence="15" key="1">
    <citation type="submission" date="2018-08" db="EMBL/GenBank/DDBJ databases">
        <authorList>
            <person name="Cornetti L."/>
        </authorList>
    </citation>
    <scope>NUCLEOTIDE SEQUENCE</scope>
    <source>
        <strain evidence="15">IL-KID-3b-11</strain>
    </source>
</reference>
<dbReference type="Pfam" id="PF23202">
    <property type="entry name" value="PAH_ZNF598"/>
    <property type="match status" value="1"/>
</dbReference>
<dbReference type="GO" id="GO:0043022">
    <property type="term" value="F:ribosome binding"/>
    <property type="evidence" value="ECO:0007669"/>
    <property type="project" value="TreeGrafter"/>
</dbReference>
<comment type="catalytic activity">
    <reaction evidence="1">
        <text>S-ubiquitinyl-[E2 ubiquitin-conjugating enzyme]-L-cysteine + [acceptor protein]-L-lysine = [E2 ubiquitin-conjugating enzyme]-L-cysteine + N(6)-ubiquitinyl-[acceptor protein]-L-lysine.</text>
        <dbReference type="EC" id="2.3.2.27"/>
    </reaction>
</comment>
<keyword evidence="7" id="KW-0808">Transferase</keyword>
<dbReference type="GO" id="GO:0072344">
    <property type="term" value="P:rescue of stalled ribosome"/>
    <property type="evidence" value="ECO:0007669"/>
    <property type="project" value="InterPro"/>
</dbReference>
<dbReference type="Gene3D" id="3.30.40.10">
    <property type="entry name" value="Zinc/RING finger domain, C3HC4 (zinc finger)"/>
    <property type="match status" value="1"/>
</dbReference>
<sequence>MTSLQKKREKTSDSSENTCCPVCFKDVEIFSIGICDHPICHECSTRMRVLCKEDACPICRQELTKVAFVKEAQPYQLLTLNVYPMDKGTRIHFENIFLQETFEKLLVHVCYTCPLKPTFANFQILKDHLRKEHELFFCDLCVESLKIFSRERRGYTRQELALHRRKGDPDNTSHRGHPLCNFCDQRYVDADELFRHLRRDHYFCHFCDADGLNQYYCNYEDLRKHFRDAHFLCEEGECKEEKFTRVFRTEIDIRAHKAQTHSHSLGKAAIKQARTLELEFTLAPRSSESKGRTRRLIQSRTSDKQDSESSKVADQQTFRVPGTFSAASADIGSSEEFPSLSIGSGSVINTRNNGSDSLAQKLAKSNRFNVKNIVGAQDRDEFPSLVAESVPSDQQTLLLDDKKTREKGSSTKRPVRLHGQSAASNDSVADGAPMVRVSHVRTSANIHIQSGRGLSLENFPSLSLAASQSSEELAVNPGWIKKSVPKSHNVAPVNRVSNSRNLLPSSEDYPVLGTSTSHDSIDASVWTTLKEKVPISNGINTAVAARGESLSELSRLKCKKKKNLSKLGNGIQIGTPLPFSCETKKKATEVRPSYHKHHPAEIAMTSGGRKMKFDLENDIGTTDANTSIGSKINIIKPELTSIALENNGARPKIKANIINMCSSEFPVLGTSSAPVTSVFDSTHHDYAQLTRAKKGATAKITTTSSSTQHVPSSPNAIHAFLQPPDFSARNQQLIATVMDLLCNQRKKIEKFRTISTQFRSGQLDSKEYYMNCLEVMGEDCFLALFPELVCLLPDISKQQQLIRVHRWETKSKGGVANTEPYVICATCGQVLSPSDLKHHLANHNLETHFPSLGALPEPELAWNKR</sequence>
<dbReference type="EMBL" id="LR003779">
    <property type="protein sequence ID" value="SVE73398.1"/>
    <property type="molecule type" value="mRNA"/>
</dbReference>
<evidence type="ECO:0000256" key="4">
    <source>
        <dbReference type="ARBA" id="ARBA00012483"/>
    </source>
</evidence>
<keyword evidence="6" id="KW-0597">Phosphoprotein</keyword>
<accession>A0A4Y7LV23</accession>
<keyword evidence="10" id="KW-0862">Zinc</keyword>
<feature type="domain" description="RING-type" evidence="14">
    <location>
        <begin position="20"/>
        <end position="60"/>
    </location>
</feature>
<organism evidence="15">
    <name type="scientific">Daphnia atkinsoni</name>
    <dbReference type="NCBI Taxonomy" id="342845"/>
    <lineage>
        <taxon>Eukaryota</taxon>
        <taxon>Metazoa</taxon>
        <taxon>Ecdysozoa</taxon>
        <taxon>Arthropoda</taxon>
        <taxon>Crustacea</taxon>
        <taxon>Branchiopoda</taxon>
        <taxon>Diplostraca</taxon>
        <taxon>Cladocera</taxon>
        <taxon>Anomopoda</taxon>
        <taxon>Daphniidae</taxon>
        <taxon>Daphnia</taxon>
        <taxon>Daphnia atkinsoni group</taxon>
    </lineage>
</organism>
<evidence type="ECO:0000256" key="13">
    <source>
        <dbReference type="SAM" id="MobiDB-lite"/>
    </source>
</evidence>
<feature type="region of interest" description="Disordered" evidence="13">
    <location>
        <begin position="287"/>
        <end position="317"/>
    </location>
</feature>
<evidence type="ECO:0000256" key="6">
    <source>
        <dbReference type="ARBA" id="ARBA00022553"/>
    </source>
</evidence>
<keyword evidence="8" id="KW-0479">Metal-binding</keyword>
<keyword evidence="5" id="KW-0963">Cytoplasm</keyword>
<dbReference type="InterPro" id="IPR059042">
    <property type="entry name" value="Znf_C2H2_ZNF598"/>
</dbReference>
<dbReference type="GO" id="GO:0008270">
    <property type="term" value="F:zinc ion binding"/>
    <property type="evidence" value="ECO:0007669"/>
    <property type="project" value="UniProtKB-KW"/>
</dbReference>
<dbReference type="InterPro" id="IPR001841">
    <property type="entry name" value="Znf_RING"/>
</dbReference>
<keyword evidence="9 12" id="KW-0863">Zinc-finger</keyword>
<dbReference type="Pfam" id="PF23230">
    <property type="entry name" value="zf-C2H2_13"/>
    <property type="match status" value="1"/>
</dbReference>
<feature type="compositionally biased region" description="Basic and acidic residues" evidence="13">
    <location>
        <begin position="399"/>
        <end position="409"/>
    </location>
</feature>
<dbReference type="SMART" id="SM00355">
    <property type="entry name" value="ZnF_C2H2"/>
    <property type="match status" value="5"/>
</dbReference>
<protein>
    <recommendedName>
        <fullName evidence="4">RING-type E3 ubiquitin transferase</fullName>
        <ecNumber evidence="4">2.3.2.27</ecNumber>
    </recommendedName>
</protein>
<evidence type="ECO:0000256" key="3">
    <source>
        <dbReference type="ARBA" id="ARBA00004906"/>
    </source>
</evidence>
<dbReference type="GO" id="GO:0016567">
    <property type="term" value="P:protein ubiquitination"/>
    <property type="evidence" value="ECO:0007669"/>
    <property type="project" value="TreeGrafter"/>
</dbReference>
<proteinExistence type="evidence at transcript level"/>
<dbReference type="Pfam" id="PF23208">
    <property type="entry name" value="zf_C2H2_ZNF598"/>
    <property type="match status" value="1"/>
</dbReference>
<dbReference type="PANTHER" id="PTHR22938:SF0">
    <property type="entry name" value="E3 UBIQUITIN-PROTEIN LIGASE ZNF598"/>
    <property type="match status" value="1"/>
</dbReference>
<dbReference type="InterPro" id="IPR057634">
    <property type="entry name" value="PAH_ZNF598/HEL2"/>
</dbReference>